<comment type="catalytic activity">
    <reaction evidence="1 9">
        <text>a ribonucleoside 5'-phosphate + H2O = a ribonucleoside + phosphate</text>
        <dbReference type="Rhea" id="RHEA:12484"/>
        <dbReference type="ChEBI" id="CHEBI:15377"/>
        <dbReference type="ChEBI" id="CHEBI:18254"/>
        <dbReference type="ChEBI" id="CHEBI:43474"/>
        <dbReference type="ChEBI" id="CHEBI:58043"/>
        <dbReference type="EC" id="3.1.3.5"/>
    </reaction>
</comment>
<dbReference type="NCBIfam" id="TIGR00087">
    <property type="entry name" value="surE"/>
    <property type="match status" value="1"/>
</dbReference>
<organism evidence="11 12">
    <name type="scientific">Endozoicomonas numazuensis</name>
    <dbReference type="NCBI Taxonomy" id="1137799"/>
    <lineage>
        <taxon>Bacteria</taxon>
        <taxon>Pseudomonadati</taxon>
        <taxon>Pseudomonadota</taxon>
        <taxon>Gammaproteobacteria</taxon>
        <taxon>Oceanospirillales</taxon>
        <taxon>Endozoicomonadaceae</taxon>
        <taxon>Endozoicomonas</taxon>
    </lineage>
</organism>
<sequence length="247" mass="26253">MRILLSNDDGVAAMGLATLHNSLEGVGERIVFAPDRNSSGLSSSLTLDRPLRVTEHPSGFHSVDGTPADCVHLAVNALLESEPDIVVSGINHGANLGDDVLYSGTVGAALEGRFMGMPAIAVSACGKGEQGFQAAGRVVRDLVLRLKDLSLPAGTILNINVPDMSYEQIKGVAVTRLGHRERPEKPVKVMDPRGKPAYWIAPVGKEQDAGEGTDFHAIEKGFVSVTPLQYDQTHHATLSQLSEWLGS</sequence>
<accession>A0A081NH64</accession>
<comment type="caution">
    <text evidence="11">The sequence shown here is derived from an EMBL/GenBank/DDBJ whole genome shotgun (WGS) entry which is preliminary data.</text>
</comment>
<dbReference type="NCBIfam" id="NF001489">
    <property type="entry name" value="PRK00346.1-3"/>
    <property type="match status" value="1"/>
</dbReference>
<feature type="binding site" evidence="9">
    <location>
        <position position="8"/>
    </location>
    <ligand>
        <name>a divalent metal cation</name>
        <dbReference type="ChEBI" id="CHEBI:60240"/>
    </ligand>
</feature>
<evidence type="ECO:0000313" key="12">
    <source>
        <dbReference type="Proteomes" id="UP000028073"/>
    </source>
</evidence>
<evidence type="ECO:0000256" key="6">
    <source>
        <dbReference type="ARBA" id="ARBA00022723"/>
    </source>
</evidence>
<evidence type="ECO:0000256" key="8">
    <source>
        <dbReference type="ARBA" id="ARBA00022801"/>
    </source>
</evidence>
<keyword evidence="7 9" id="KW-0547">Nucleotide-binding</keyword>
<dbReference type="Gene3D" id="3.40.1210.10">
    <property type="entry name" value="Survival protein SurE-like phosphatase/nucleotidase"/>
    <property type="match status" value="1"/>
</dbReference>
<comment type="subcellular location">
    <subcellularLocation>
        <location evidence="3 9">Cytoplasm</location>
    </subcellularLocation>
</comment>
<comment type="cofactor">
    <cofactor evidence="2">
        <name>Mg(2+)</name>
        <dbReference type="ChEBI" id="CHEBI:18420"/>
    </cofactor>
</comment>
<evidence type="ECO:0000256" key="2">
    <source>
        <dbReference type="ARBA" id="ARBA00001946"/>
    </source>
</evidence>
<dbReference type="FunFam" id="3.40.1210.10:FF:000001">
    <property type="entry name" value="5'/3'-nucleotidase SurE"/>
    <property type="match status" value="1"/>
</dbReference>
<dbReference type="RefSeq" id="WP_034834674.1">
    <property type="nucleotide sequence ID" value="NZ_JOKH01000002.1"/>
</dbReference>
<dbReference type="eggNOG" id="COG0496">
    <property type="taxonomic scope" value="Bacteria"/>
</dbReference>
<dbReference type="Pfam" id="PF01975">
    <property type="entry name" value="SurE"/>
    <property type="match status" value="1"/>
</dbReference>
<comment type="cofactor">
    <cofactor evidence="9">
        <name>a divalent metal cation</name>
        <dbReference type="ChEBI" id="CHEBI:60240"/>
    </cofactor>
    <text evidence="9">Binds 1 divalent metal cation per subunit.</text>
</comment>
<dbReference type="STRING" id="1137799.GZ78_08955"/>
<evidence type="ECO:0000259" key="10">
    <source>
        <dbReference type="Pfam" id="PF01975"/>
    </source>
</evidence>
<dbReference type="GO" id="GO:0000166">
    <property type="term" value="F:nucleotide binding"/>
    <property type="evidence" value="ECO:0007669"/>
    <property type="project" value="UniProtKB-KW"/>
</dbReference>
<dbReference type="EMBL" id="JOKH01000002">
    <property type="protein sequence ID" value="KEQ17787.1"/>
    <property type="molecule type" value="Genomic_DNA"/>
</dbReference>
<feature type="domain" description="Survival protein SurE-like phosphatase/nucleotidase" evidence="10">
    <location>
        <begin position="3"/>
        <end position="181"/>
    </location>
</feature>
<keyword evidence="6 9" id="KW-0479">Metal-binding</keyword>
<dbReference type="Proteomes" id="UP000028073">
    <property type="component" value="Unassembled WGS sequence"/>
</dbReference>
<evidence type="ECO:0000313" key="11">
    <source>
        <dbReference type="EMBL" id="KEQ17787.1"/>
    </source>
</evidence>
<dbReference type="AlphaFoldDB" id="A0A081NH64"/>
<dbReference type="HAMAP" id="MF_00060">
    <property type="entry name" value="SurE"/>
    <property type="match status" value="1"/>
</dbReference>
<dbReference type="InterPro" id="IPR030048">
    <property type="entry name" value="SurE"/>
</dbReference>
<evidence type="ECO:0000256" key="7">
    <source>
        <dbReference type="ARBA" id="ARBA00022741"/>
    </source>
</evidence>
<evidence type="ECO:0000256" key="1">
    <source>
        <dbReference type="ARBA" id="ARBA00000815"/>
    </source>
</evidence>
<evidence type="ECO:0000256" key="5">
    <source>
        <dbReference type="ARBA" id="ARBA00022490"/>
    </source>
</evidence>
<dbReference type="GO" id="GO:0008253">
    <property type="term" value="F:5'-nucleotidase activity"/>
    <property type="evidence" value="ECO:0007669"/>
    <property type="project" value="UniProtKB-UniRule"/>
</dbReference>
<keyword evidence="5 9" id="KW-0963">Cytoplasm</keyword>
<feature type="binding site" evidence="9">
    <location>
        <position position="39"/>
    </location>
    <ligand>
        <name>a divalent metal cation</name>
        <dbReference type="ChEBI" id="CHEBI:60240"/>
    </ligand>
</feature>
<dbReference type="GO" id="GO:0004309">
    <property type="term" value="F:exopolyphosphatase activity"/>
    <property type="evidence" value="ECO:0007669"/>
    <property type="project" value="TreeGrafter"/>
</dbReference>
<feature type="binding site" evidence="9">
    <location>
        <position position="9"/>
    </location>
    <ligand>
        <name>a divalent metal cation</name>
        <dbReference type="ChEBI" id="CHEBI:60240"/>
    </ligand>
</feature>
<dbReference type="InterPro" id="IPR002828">
    <property type="entry name" value="SurE-like_Pase/nucleotidase"/>
</dbReference>
<dbReference type="PANTHER" id="PTHR30457">
    <property type="entry name" value="5'-NUCLEOTIDASE SURE"/>
    <property type="match status" value="1"/>
</dbReference>
<comment type="function">
    <text evidence="9">Nucleotidase that shows phosphatase activity on nucleoside 5'-monophosphates.</text>
</comment>
<dbReference type="InterPro" id="IPR036523">
    <property type="entry name" value="SurE-like_sf"/>
</dbReference>
<dbReference type="GO" id="GO:0046872">
    <property type="term" value="F:metal ion binding"/>
    <property type="evidence" value="ECO:0007669"/>
    <property type="project" value="UniProtKB-UniRule"/>
</dbReference>
<reference evidence="11 12" key="1">
    <citation type="submission" date="2014-06" db="EMBL/GenBank/DDBJ databases">
        <title>Whole Genome Sequences of Three Symbiotic Endozoicomonas Bacteria.</title>
        <authorList>
            <person name="Neave M.J."/>
            <person name="Apprill A."/>
            <person name="Voolstra C.R."/>
        </authorList>
    </citation>
    <scope>NUCLEOTIDE SEQUENCE [LARGE SCALE GENOMIC DNA]</scope>
    <source>
        <strain evidence="11 12">DSM 25634</strain>
    </source>
</reference>
<keyword evidence="8 9" id="KW-0378">Hydrolase</keyword>
<gene>
    <name evidence="9" type="primary">surE</name>
    <name evidence="11" type="ORF">GZ78_08955</name>
</gene>
<evidence type="ECO:0000256" key="9">
    <source>
        <dbReference type="HAMAP-Rule" id="MF_00060"/>
    </source>
</evidence>
<evidence type="ECO:0000256" key="4">
    <source>
        <dbReference type="ARBA" id="ARBA00011062"/>
    </source>
</evidence>
<protein>
    <recommendedName>
        <fullName evidence="9">5'-nucleotidase SurE</fullName>
        <ecNumber evidence="9">3.1.3.5</ecNumber>
    </recommendedName>
    <alternativeName>
        <fullName evidence="9">Nucleoside 5'-monophosphate phosphohydrolase</fullName>
    </alternativeName>
</protein>
<dbReference type="OrthoDB" id="9780815at2"/>
<name>A0A081NH64_9GAMM</name>
<feature type="binding site" evidence="9">
    <location>
        <position position="91"/>
    </location>
    <ligand>
        <name>a divalent metal cation</name>
        <dbReference type="ChEBI" id="CHEBI:60240"/>
    </ligand>
</feature>
<comment type="similarity">
    <text evidence="4 9">Belongs to the SurE nucleotidase family.</text>
</comment>
<dbReference type="NCBIfam" id="NF001490">
    <property type="entry name" value="PRK00346.1-4"/>
    <property type="match status" value="1"/>
</dbReference>
<dbReference type="GO" id="GO:0005737">
    <property type="term" value="C:cytoplasm"/>
    <property type="evidence" value="ECO:0007669"/>
    <property type="project" value="UniProtKB-SubCell"/>
</dbReference>
<dbReference type="EC" id="3.1.3.5" evidence="9"/>
<keyword evidence="12" id="KW-1185">Reference proteome</keyword>
<evidence type="ECO:0000256" key="3">
    <source>
        <dbReference type="ARBA" id="ARBA00004496"/>
    </source>
</evidence>
<dbReference type="GO" id="GO:0008254">
    <property type="term" value="F:3'-nucleotidase activity"/>
    <property type="evidence" value="ECO:0007669"/>
    <property type="project" value="TreeGrafter"/>
</dbReference>
<proteinExistence type="inferred from homology"/>
<dbReference type="SUPFAM" id="SSF64167">
    <property type="entry name" value="SurE-like"/>
    <property type="match status" value="1"/>
</dbReference>
<dbReference type="PANTHER" id="PTHR30457:SF12">
    <property type="entry name" value="5'_3'-NUCLEOTIDASE SURE"/>
    <property type="match status" value="1"/>
</dbReference>